<protein>
    <submittedName>
        <fullName evidence="1">DUF6214 family protein</fullName>
    </submittedName>
</protein>
<dbReference type="EMBL" id="JBHTEB010000001">
    <property type="protein sequence ID" value="MFD0313380.1"/>
    <property type="molecule type" value="Genomic_DNA"/>
</dbReference>
<sequence>MSVGPVWEVQEDAGATTWSQVRLTFTDGAEVAVVAVVSGGRVCLEEVRARPALSLDDLTVLADWLEGPLAEACGAGEGPVAEGGARRARPGWPRGSEGRWLVAREYRTAQEQGADPVLAVMRATGHSRHGALRLIAGARDAGFLNRRHARPHRC</sequence>
<evidence type="ECO:0000313" key="1">
    <source>
        <dbReference type="EMBL" id="MFD0313380.1"/>
    </source>
</evidence>
<evidence type="ECO:0000313" key="2">
    <source>
        <dbReference type="Proteomes" id="UP001597023"/>
    </source>
</evidence>
<accession>A0ABW2W1L7</accession>
<gene>
    <name evidence="1" type="ORF">ACFQZ6_03830</name>
</gene>
<dbReference type="RefSeq" id="WP_381604931.1">
    <property type="nucleotide sequence ID" value="NZ_JBHTEB010000001.1"/>
</dbReference>
<organism evidence="1 2">
    <name type="scientific">Streptomyces flavalbus</name>
    <dbReference type="NCBI Taxonomy" id="2665155"/>
    <lineage>
        <taxon>Bacteria</taxon>
        <taxon>Bacillati</taxon>
        <taxon>Actinomycetota</taxon>
        <taxon>Actinomycetes</taxon>
        <taxon>Kitasatosporales</taxon>
        <taxon>Streptomycetaceae</taxon>
        <taxon>Streptomyces</taxon>
    </lineage>
</organism>
<dbReference type="Pfam" id="PF19720">
    <property type="entry name" value="DUF6214"/>
    <property type="match status" value="1"/>
</dbReference>
<proteinExistence type="predicted"/>
<dbReference type="InterPro" id="IPR046186">
    <property type="entry name" value="DUF6214"/>
</dbReference>
<keyword evidence="2" id="KW-1185">Reference proteome</keyword>
<comment type="caution">
    <text evidence="1">The sequence shown here is derived from an EMBL/GenBank/DDBJ whole genome shotgun (WGS) entry which is preliminary data.</text>
</comment>
<reference evidence="2" key="1">
    <citation type="journal article" date="2019" name="Int. J. Syst. Evol. Microbiol.">
        <title>The Global Catalogue of Microorganisms (GCM) 10K type strain sequencing project: providing services to taxonomists for standard genome sequencing and annotation.</title>
        <authorList>
            <consortium name="The Broad Institute Genomics Platform"/>
            <consortium name="The Broad Institute Genome Sequencing Center for Infectious Disease"/>
            <person name="Wu L."/>
            <person name="Ma J."/>
        </authorList>
    </citation>
    <scope>NUCLEOTIDE SEQUENCE [LARGE SCALE GENOMIC DNA]</scope>
    <source>
        <strain evidence="2">CGMCC 4.7400</strain>
    </source>
</reference>
<dbReference type="Proteomes" id="UP001597023">
    <property type="component" value="Unassembled WGS sequence"/>
</dbReference>
<name>A0ABW2W1L7_9ACTN</name>